<reference evidence="1" key="1">
    <citation type="submission" date="2020-05" db="EMBL/GenBank/DDBJ databases">
        <authorList>
            <person name="Chiriac C."/>
            <person name="Salcher M."/>
            <person name="Ghai R."/>
            <person name="Kavagutti S V."/>
        </authorList>
    </citation>
    <scope>NUCLEOTIDE SEQUENCE</scope>
</reference>
<dbReference type="Gene3D" id="3.40.50.300">
    <property type="entry name" value="P-loop containing nucleotide triphosphate hydrolases"/>
    <property type="match status" value="1"/>
</dbReference>
<evidence type="ECO:0000313" key="1">
    <source>
        <dbReference type="EMBL" id="CAB4905674.1"/>
    </source>
</evidence>
<dbReference type="SUPFAM" id="SSF52540">
    <property type="entry name" value="P-loop containing nucleoside triphosphate hydrolases"/>
    <property type="match status" value="1"/>
</dbReference>
<name>A0A6J7GFA0_9ZZZZ</name>
<sequence>MPNPSSPRSLRARLGLAHAADPLALEAATVGTRTAFDDLPGRVVTIAGLHGGAGATTLALTLANAATSGTTPPLVMDLAGPAAGGLAILAGTASTEPPMTLAALRSQAGAVGRLETPIAKTDSGVAIIGTPPRADTMLDHYAAGALSRIGERARNGGTPEQIAELVESVAQTHLAKLLPGADDTTDQLAGLLEQVRQRFGLVVVDLGMAIEPDVSAAVLHADLHLWVCSTAPASRARAQHLLATHQHHPGCKQLLVVWDDGTSQQPTRQQFVELSGTRGLPIVQMPHHGPTAEGIGAMVLQTLTGLAVICDAVPRA</sequence>
<organism evidence="1">
    <name type="scientific">freshwater metagenome</name>
    <dbReference type="NCBI Taxonomy" id="449393"/>
    <lineage>
        <taxon>unclassified sequences</taxon>
        <taxon>metagenomes</taxon>
        <taxon>ecological metagenomes</taxon>
    </lineage>
</organism>
<dbReference type="InterPro" id="IPR027417">
    <property type="entry name" value="P-loop_NTPase"/>
</dbReference>
<accession>A0A6J7GFA0</accession>
<dbReference type="AlphaFoldDB" id="A0A6J7GFA0"/>
<gene>
    <name evidence="1" type="ORF">UFOPK3564_00864</name>
</gene>
<protein>
    <submittedName>
        <fullName evidence="1">Unannotated protein</fullName>
    </submittedName>
</protein>
<proteinExistence type="predicted"/>
<dbReference type="EMBL" id="CAFBMK010000034">
    <property type="protein sequence ID" value="CAB4905674.1"/>
    <property type="molecule type" value="Genomic_DNA"/>
</dbReference>